<comment type="caution">
    <text evidence="2">The sequence shown here is derived from an EMBL/GenBank/DDBJ whole genome shotgun (WGS) entry which is preliminary data.</text>
</comment>
<evidence type="ECO:0000313" key="3">
    <source>
        <dbReference type="Proteomes" id="UP001166674"/>
    </source>
</evidence>
<keyword evidence="1" id="KW-0812">Transmembrane</keyword>
<feature type="transmembrane region" description="Helical" evidence="1">
    <location>
        <begin position="7"/>
        <end position="27"/>
    </location>
</feature>
<organism evidence="2 3">
    <name type="scientific">Sciurus carolinensis</name>
    <name type="common">Eastern gray squirrel</name>
    <dbReference type="NCBI Taxonomy" id="30640"/>
    <lineage>
        <taxon>Eukaryota</taxon>
        <taxon>Metazoa</taxon>
        <taxon>Chordata</taxon>
        <taxon>Craniata</taxon>
        <taxon>Vertebrata</taxon>
        <taxon>Euteleostomi</taxon>
        <taxon>Mammalia</taxon>
        <taxon>Eutheria</taxon>
        <taxon>Euarchontoglires</taxon>
        <taxon>Glires</taxon>
        <taxon>Rodentia</taxon>
        <taxon>Sciuromorpha</taxon>
        <taxon>Sciuridae</taxon>
        <taxon>Sciurinae</taxon>
        <taxon>Sciurini</taxon>
        <taxon>Sciurus</taxon>
    </lineage>
</organism>
<protein>
    <submittedName>
        <fullName evidence="2">Uncharacterized protein</fullName>
    </submittedName>
</protein>
<sequence>MSIYYLLMLSLVGALLTFIPLSLWGSWLQYFSIPHYGYMPLRFKPDSGPAGIFLLLTFCNAHYSLGARTDRT</sequence>
<dbReference type="EMBL" id="JAATJV010237400">
    <property type="protein sequence ID" value="MBZ3874975.1"/>
    <property type="molecule type" value="Genomic_DNA"/>
</dbReference>
<feature type="transmembrane region" description="Helical" evidence="1">
    <location>
        <begin position="47"/>
        <end position="65"/>
    </location>
</feature>
<proteinExistence type="predicted"/>
<accession>A0AA41MN05</accession>
<keyword evidence="1" id="KW-0472">Membrane</keyword>
<evidence type="ECO:0000256" key="1">
    <source>
        <dbReference type="SAM" id="Phobius"/>
    </source>
</evidence>
<dbReference type="AlphaFoldDB" id="A0AA41MN05"/>
<gene>
    <name evidence="2" type="ORF">SUZIE_130625</name>
</gene>
<keyword evidence="3" id="KW-1185">Reference proteome</keyword>
<keyword evidence="1" id="KW-1133">Transmembrane helix</keyword>
<evidence type="ECO:0000313" key="2">
    <source>
        <dbReference type="EMBL" id="MBZ3874975.1"/>
    </source>
</evidence>
<dbReference type="Proteomes" id="UP001166674">
    <property type="component" value="Unassembled WGS sequence"/>
</dbReference>
<name>A0AA41MN05_SCICA</name>
<reference evidence="2" key="1">
    <citation type="submission" date="2020-03" db="EMBL/GenBank/DDBJ databases">
        <title>Studies in the Genomics of Life Span.</title>
        <authorList>
            <person name="Glass D."/>
        </authorList>
    </citation>
    <scope>NUCLEOTIDE SEQUENCE</scope>
    <source>
        <strain evidence="2">SUZIE</strain>
        <tissue evidence="2">Muscle</tissue>
    </source>
</reference>